<feature type="transmembrane region" description="Helical" evidence="8">
    <location>
        <begin position="977"/>
        <end position="998"/>
    </location>
</feature>
<protein>
    <submittedName>
        <fullName evidence="9">Efflux RND transporter permease subunit</fullName>
    </submittedName>
</protein>
<keyword evidence="4" id="KW-1003">Cell membrane</keyword>
<dbReference type="RefSeq" id="WP_186505802.1">
    <property type="nucleotide sequence ID" value="NZ_JACNEP010000003.1"/>
</dbReference>
<proteinExistence type="inferred from homology"/>
<evidence type="ECO:0000313" key="9">
    <source>
        <dbReference type="EMBL" id="MBC3765329.1"/>
    </source>
</evidence>
<dbReference type="GO" id="GO:0008324">
    <property type="term" value="F:monoatomic cation transmembrane transporter activity"/>
    <property type="evidence" value="ECO:0007669"/>
    <property type="project" value="InterPro"/>
</dbReference>
<name>A0A8J6IS86_9ALTE</name>
<dbReference type="PRINTS" id="PR00702">
    <property type="entry name" value="ACRIFLAVINRP"/>
</dbReference>
<dbReference type="PANTHER" id="PTHR32063">
    <property type="match status" value="1"/>
</dbReference>
<dbReference type="PANTHER" id="PTHR32063:SF19">
    <property type="entry name" value="CATION EFFLUX SYSTEM PROTEIN CUSA"/>
    <property type="match status" value="1"/>
</dbReference>
<evidence type="ECO:0000256" key="7">
    <source>
        <dbReference type="ARBA" id="ARBA00023136"/>
    </source>
</evidence>
<feature type="transmembrane region" description="Helical" evidence="8">
    <location>
        <begin position="898"/>
        <end position="918"/>
    </location>
</feature>
<keyword evidence="6 8" id="KW-1133">Transmembrane helix</keyword>
<sequence length="1040" mass="114055">MLKRIIQFSMHNALMVVLVALLLAAVGLQSLQKINIDAIPDLSDVQVIVKTQYPGQSPEQVEQQVTYPLSGLLMSVPGVTAVRGYSFYSDSYVYVIFDDDTDMYWARARVMEYLSQAKQILPDSVSSNIGPDASGVGWIYQYALTDTSGTYDLAQLKSLQDFYLKPELQSVAGVSEIASVGGMINSFQVELDPLKLARYKLTTAEVVSAIQTHNGEIGAGVMEQAETEFMLRVRGYLSDIGDFEKIPLPVKNQANIAVTLKDVAIIHRGPVMRRGIAELDGKGEVVGGIVVMRSGENAQQVIQQVKAKIEQLSAGLPQGVSIKSVYDRSQFIQASVDHLWHKLLLEMALVAGVLLIFLLHVRSAIVALIILPLSLLMSLLLMQQLSITANIMSLGGIAIAIGALVDAAIVMIENMHKHVEEFVHQHQQQPDATQRWQLATISAQQVGPALFWSLIIITVSFFPVFALHGQEGKLFTPLALTKSFAMAASALLAITLIPVLMGWWVKGKIISEKANPISRVCIFLYRPLLKQALRFPKLIVLLALLIVASAWYPLKQLGYEFMPRIDEGTLMYMPTTQPGISVGKAAQLLQQTDRIIKTLPEVESVFGKIGRADTATDPAPLTMVETTINLKPKSEWREGLTLDDLIAELDAKIQIPGLTNAWVQPIKTRIDMLSTGIKTPLAMSLSGDDPQQLEQIATQVESVLKTLPTTASVVTQRSAQGNYIDIQPRLSELGQYGMTLQQFNQLLQTAVGGSAIGEVIKGKERYPINVRFLRDYRDSVESLKELPIITPAGAYIPLQKLADINIATGPAMLKSENARPITRVLIETKDVSVGEYIQQAAPLLAQKVSLPARYSLSWSGAYQSIERVNKRMQQIIPVTLVIVLLLLFICLQSWRQSLMVLLTLPLAVTGSLWMMWYWQLHFSVAAAVGMIALAGVAAEFGVVMLVYLNQACQSMASPSQFTQAIIAGAVQRIRPKVMTVATIVLSLLPVLMQQGVGYEVMQPIAAPMIGGMILAPLASLFVIPVLYKLMLKPKDAKSKS</sequence>
<dbReference type="InterPro" id="IPR027463">
    <property type="entry name" value="AcrB_DN_DC_subdom"/>
</dbReference>
<feature type="transmembrane region" description="Helical" evidence="8">
    <location>
        <begin position="874"/>
        <end position="891"/>
    </location>
</feature>
<reference evidence="9" key="2">
    <citation type="submission" date="2020-08" db="EMBL/GenBank/DDBJ databases">
        <authorList>
            <person name="Lai Q."/>
        </authorList>
    </citation>
    <scope>NUCLEOTIDE SEQUENCE</scope>
    <source>
        <strain evidence="9">S27-2</strain>
    </source>
</reference>
<keyword evidence="3" id="KW-0813">Transport</keyword>
<evidence type="ECO:0000256" key="2">
    <source>
        <dbReference type="ARBA" id="ARBA00010942"/>
    </source>
</evidence>
<feature type="transmembrane region" description="Helical" evidence="8">
    <location>
        <begin position="535"/>
        <end position="554"/>
    </location>
</feature>
<feature type="transmembrane region" description="Helical" evidence="8">
    <location>
        <begin position="924"/>
        <end position="948"/>
    </location>
</feature>
<organism evidence="9 10">
    <name type="scientific">Neptunicella marina</name>
    <dbReference type="NCBI Taxonomy" id="2125989"/>
    <lineage>
        <taxon>Bacteria</taxon>
        <taxon>Pseudomonadati</taxon>
        <taxon>Pseudomonadota</taxon>
        <taxon>Gammaproteobacteria</taxon>
        <taxon>Alteromonadales</taxon>
        <taxon>Alteromonadaceae</taxon>
        <taxon>Neptunicella</taxon>
    </lineage>
</organism>
<evidence type="ECO:0000256" key="3">
    <source>
        <dbReference type="ARBA" id="ARBA00022448"/>
    </source>
</evidence>
<reference evidence="9" key="1">
    <citation type="journal article" date="2018" name="Int. J. Syst. Evol. Microbiol.">
        <title>Neptunicella marina gen. nov., sp. nov., isolated from surface seawater.</title>
        <authorList>
            <person name="Liu X."/>
            <person name="Lai Q."/>
            <person name="Du Y."/>
            <person name="Zhang X."/>
            <person name="Liu Z."/>
            <person name="Sun F."/>
            <person name="Shao Z."/>
        </authorList>
    </citation>
    <scope>NUCLEOTIDE SEQUENCE</scope>
    <source>
        <strain evidence="9">S27-2</strain>
    </source>
</reference>
<comment type="similarity">
    <text evidence="2">Belongs to the resistance-nodulation-cell division (RND) (TC 2.A.6) family.</text>
</comment>
<dbReference type="GO" id="GO:0005886">
    <property type="term" value="C:plasma membrane"/>
    <property type="evidence" value="ECO:0007669"/>
    <property type="project" value="UniProtKB-SubCell"/>
</dbReference>
<feature type="transmembrane region" description="Helical" evidence="8">
    <location>
        <begin position="391"/>
        <end position="412"/>
    </location>
</feature>
<feature type="transmembrane region" description="Helical" evidence="8">
    <location>
        <begin position="1004"/>
        <end position="1027"/>
    </location>
</feature>
<dbReference type="SUPFAM" id="SSF82866">
    <property type="entry name" value="Multidrug efflux transporter AcrB transmembrane domain"/>
    <property type="match status" value="2"/>
</dbReference>
<evidence type="ECO:0000313" key="10">
    <source>
        <dbReference type="Proteomes" id="UP000601768"/>
    </source>
</evidence>
<dbReference type="SUPFAM" id="SSF82714">
    <property type="entry name" value="Multidrug efflux transporter AcrB TolC docking domain, DN and DC subdomains"/>
    <property type="match status" value="2"/>
</dbReference>
<gene>
    <name evidence="9" type="ORF">H8B19_05540</name>
</gene>
<keyword evidence="10" id="KW-1185">Reference proteome</keyword>
<dbReference type="AlphaFoldDB" id="A0A8J6IS86"/>
<comment type="caution">
    <text evidence="9">The sequence shown here is derived from an EMBL/GenBank/DDBJ whole genome shotgun (WGS) entry which is preliminary data.</text>
</comment>
<keyword evidence="7 8" id="KW-0472">Membrane</keyword>
<dbReference type="EMBL" id="JACNEP010000003">
    <property type="protein sequence ID" value="MBC3765329.1"/>
    <property type="molecule type" value="Genomic_DNA"/>
</dbReference>
<accession>A0A8J6IS86</accession>
<evidence type="ECO:0000256" key="4">
    <source>
        <dbReference type="ARBA" id="ARBA00022475"/>
    </source>
</evidence>
<dbReference type="Gene3D" id="3.30.2090.10">
    <property type="entry name" value="Multidrug efflux transporter AcrB TolC docking domain, DN and DC subdomains"/>
    <property type="match status" value="2"/>
</dbReference>
<dbReference type="Proteomes" id="UP000601768">
    <property type="component" value="Unassembled WGS sequence"/>
</dbReference>
<feature type="transmembrane region" description="Helical" evidence="8">
    <location>
        <begin position="484"/>
        <end position="505"/>
    </location>
</feature>
<evidence type="ECO:0000256" key="8">
    <source>
        <dbReference type="SAM" id="Phobius"/>
    </source>
</evidence>
<dbReference type="SUPFAM" id="SSF82693">
    <property type="entry name" value="Multidrug efflux transporter AcrB pore domain, PN1, PN2, PC1 and PC2 subdomains"/>
    <property type="match status" value="3"/>
</dbReference>
<dbReference type="Gene3D" id="1.20.1640.10">
    <property type="entry name" value="Multidrug efflux transporter AcrB transmembrane domain"/>
    <property type="match status" value="2"/>
</dbReference>
<evidence type="ECO:0000256" key="6">
    <source>
        <dbReference type="ARBA" id="ARBA00022989"/>
    </source>
</evidence>
<evidence type="ECO:0000256" key="1">
    <source>
        <dbReference type="ARBA" id="ARBA00004651"/>
    </source>
</evidence>
<dbReference type="Gene3D" id="3.30.70.1430">
    <property type="entry name" value="Multidrug efflux transporter AcrB pore domain"/>
    <property type="match status" value="2"/>
</dbReference>
<evidence type="ECO:0000256" key="5">
    <source>
        <dbReference type="ARBA" id="ARBA00022692"/>
    </source>
</evidence>
<dbReference type="Pfam" id="PF00873">
    <property type="entry name" value="ACR_tran"/>
    <property type="match status" value="1"/>
</dbReference>
<feature type="transmembrane region" description="Helical" evidence="8">
    <location>
        <begin position="449"/>
        <end position="469"/>
    </location>
</feature>
<dbReference type="InterPro" id="IPR004763">
    <property type="entry name" value="CusA-like"/>
</dbReference>
<keyword evidence="5 8" id="KW-0812">Transmembrane</keyword>
<comment type="subcellular location">
    <subcellularLocation>
        <location evidence="1">Cell membrane</location>
        <topology evidence="1">Multi-pass membrane protein</topology>
    </subcellularLocation>
</comment>
<dbReference type="Gene3D" id="3.30.70.1320">
    <property type="entry name" value="Multidrug efflux transporter AcrB pore domain like"/>
    <property type="match status" value="1"/>
</dbReference>
<dbReference type="InterPro" id="IPR001036">
    <property type="entry name" value="Acrflvin-R"/>
</dbReference>
<dbReference type="NCBIfam" id="TIGR00914">
    <property type="entry name" value="2A0601"/>
    <property type="match status" value="1"/>
</dbReference>
<dbReference type="GO" id="GO:0042910">
    <property type="term" value="F:xenobiotic transmembrane transporter activity"/>
    <property type="evidence" value="ECO:0007669"/>
    <property type="project" value="TreeGrafter"/>
</dbReference>
<dbReference type="Gene3D" id="3.30.70.1440">
    <property type="entry name" value="Multidrug efflux transporter AcrB pore domain"/>
    <property type="match status" value="1"/>
</dbReference>